<dbReference type="RefSeq" id="WP_135323924.1">
    <property type="nucleotide sequence ID" value="NZ_CP038469.1"/>
</dbReference>
<sequence>MMMKYFFPAMITLLLAGCADPQPPAPAQKAQKAKVSPSRSLDMEALCKNEAAERYNTGTQKIDVTGFEQFRGSYEMRGSTFRKESFVCSFDADGQFLHLSMR</sequence>
<dbReference type="PROSITE" id="PS51257">
    <property type="entry name" value="PROKAR_LIPOPROTEIN"/>
    <property type="match status" value="1"/>
</dbReference>
<evidence type="ECO:0008006" key="4">
    <source>
        <dbReference type="Google" id="ProtNLM"/>
    </source>
</evidence>
<dbReference type="Proteomes" id="UP000296284">
    <property type="component" value="Chromosome"/>
</dbReference>
<evidence type="ECO:0000256" key="1">
    <source>
        <dbReference type="ARBA" id="ARBA00022729"/>
    </source>
</evidence>
<evidence type="ECO:0000313" key="2">
    <source>
        <dbReference type="EMBL" id="QBX82124.1"/>
    </source>
</evidence>
<dbReference type="InterPro" id="IPR025728">
    <property type="entry name" value="YsaB-like"/>
</dbReference>
<keyword evidence="1" id="KW-0732">Signal</keyword>
<dbReference type="EMBL" id="CP038469">
    <property type="protein sequence ID" value="QBX82124.1"/>
    <property type="molecule type" value="Genomic_DNA"/>
</dbReference>
<dbReference type="Pfam" id="PF13983">
    <property type="entry name" value="YsaB"/>
    <property type="match status" value="1"/>
</dbReference>
<organism evidence="2 3">
    <name type="scientific">Citrobacter tructae</name>
    <dbReference type="NCBI Taxonomy" id="2562449"/>
    <lineage>
        <taxon>Bacteria</taxon>
        <taxon>Pseudomonadati</taxon>
        <taxon>Pseudomonadota</taxon>
        <taxon>Gammaproteobacteria</taxon>
        <taxon>Enterobacterales</taxon>
        <taxon>Enterobacteriaceae</taxon>
        <taxon>Citrobacter</taxon>
    </lineage>
</organism>
<reference evidence="2 3" key="1">
    <citation type="submission" date="2019-03" db="EMBL/GenBank/DDBJ databases">
        <title>Complete genome sequence of Citrobacter sp. SNU WT2 isolated from diseased rainbow trout.</title>
        <authorList>
            <person name="Oh W.T."/>
            <person name="Park S.C."/>
        </authorList>
    </citation>
    <scope>NUCLEOTIDE SEQUENCE [LARGE SCALE GENOMIC DNA]</scope>
    <source>
        <strain evidence="2 3">SNU WT2</strain>
    </source>
</reference>
<accession>A0ABX5T6L5</accession>
<evidence type="ECO:0000313" key="3">
    <source>
        <dbReference type="Proteomes" id="UP000296284"/>
    </source>
</evidence>
<name>A0ABX5T6L5_9ENTR</name>
<keyword evidence="3" id="KW-1185">Reference proteome</keyword>
<proteinExistence type="predicted"/>
<protein>
    <recommendedName>
        <fullName evidence="4">Lipoprotein</fullName>
    </recommendedName>
</protein>
<gene>
    <name evidence="2" type="ORF">E4Z61_17905</name>
</gene>